<feature type="region of interest" description="Disordered" evidence="3">
    <location>
        <begin position="1866"/>
        <end position="1892"/>
    </location>
</feature>
<dbReference type="PANTHER" id="PTHR24200:SF11">
    <property type="entry name" value="TOUCAN, ISOFORM A"/>
    <property type="match status" value="1"/>
</dbReference>
<gene>
    <name evidence="5" type="ORF">EGW08_014630</name>
</gene>
<dbReference type="PANTHER" id="PTHR24200">
    <property type="entry name" value="TOUCAN, ISOFORM A"/>
    <property type="match status" value="1"/>
</dbReference>
<dbReference type="STRING" id="188477.A0A3S0ZXF6"/>
<feature type="region of interest" description="Disordered" evidence="3">
    <location>
        <begin position="1057"/>
        <end position="1142"/>
    </location>
</feature>
<feature type="compositionally biased region" description="Basic and acidic residues" evidence="3">
    <location>
        <begin position="348"/>
        <end position="369"/>
    </location>
</feature>
<evidence type="ECO:0000256" key="2">
    <source>
        <dbReference type="SAM" id="Coils"/>
    </source>
</evidence>
<feature type="compositionally biased region" description="Polar residues" evidence="3">
    <location>
        <begin position="926"/>
        <end position="936"/>
    </location>
</feature>
<feature type="compositionally biased region" description="Polar residues" evidence="3">
    <location>
        <begin position="597"/>
        <end position="619"/>
    </location>
</feature>
<feature type="region of interest" description="Disordered" evidence="3">
    <location>
        <begin position="724"/>
        <end position="1012"/>
    </location>
</feature>
<evidence type="ECO:0000256" key="1">
    <source>
        <dbReference type="ARBA" id="ARBA00023054"/>
    </source>
</evidence>
<evidence type="ECO:0000259" key="4">
    <source>
        <dbReference type="PROSITE" id="PS50245"/>
    </source>
</evidence>
<feature type="compositionally biased region" description="Acidic residues" evidence="3">
    <location>
        <begin position="337"/>
        <end position="347"/>
    </location>
</feature>
<feature type="compositionally biased region" description="Basic and acidic residues" evidence="3">
    <location>
        <begin position="376"/>
        <end position="388"/>
    </location>
</feature>
<dbReference type="GO" id="GO:0005634">
    <property type="term" value="C:nucleus"/>
    <property type="evidence" value="ECO:0007669"/>
    <property type="project" value="TreeGrafter"/>
</dbReference>
<feature type="region of interest" description="Disordered" evidence="3">
    <location>
        <begin position="53"/>
        <end position="108"/>
    </location>
</feature>
<dbReference type="PROSITE" id="PS50245">
    <property type="entry name" value="CAP_GLY_2"/>
    <property type="match status" value="1"/>
</dbReference>
<dbReference type="GO" id="GO:0008017">
    <property type="term" value="F:microtubule binding"/>
    <property type="evidence" value="ECO:0007669"/>
    <property type="project" value="TreeGrafter"/>
</dbReference>
<dbReference type="Gene3D" id="2.30.30.190">
    <property type="entry name" value="CAP Gly-rich-like domain"/>
    <property type="match status" value="1"/>
</dbReference>
<dbReference type="InterPro" id="IPR051293">
    <property type="entry name" value="MTUS1/CCDC69"/>
</dbReference>
<keyword evidence="1 2" id="KW-0175">Coiled coil</keyword>
<proteinExistence type="predicted"/>
<feature type="region of interest" description="Disordered" evidence="3">
    <location>
        <begin position="230"/>
        <end position="388"/>
    </location>
</feature>
<feature type="domain" description="CAP-Gly" evidence="4">
    <location>
        <begin position="139"/>
        <end position="181"/>
    </location>
</feature>
<organism evidence="5 6">
    <name type="scientific">Elysia chlorotica</name>
    <name type="common">Eastern emerald elysia</name>
    <name type="synonym">Sea slug</name>
    <dbReference type="NCBI Taxonomy" id="188477"/>
    <lineage>
        <taxon>Eukaryota</taxon>
        <taxon>Metazoa</taxon>
        <taxon>Spiralia</taxon>
        <taxon>Lophotrochozoa</taxon>
        <taxon>Mollusca</taxon>
        <taxon>Gastropoda</taxon>
        <taxon>Heterobranchia</taxon>
        <taxon>Euthyneura</taxon>
        <taxon>Panpulmonata</taxon>
        <taxon>Sacoglossa</taxon>
        <taxon>Placobranchoidea</taxon>
        <taxon>Plakobranchidae</taxon>
        <taxon>Elysia</taxon>
    </lineage>
</organism>
<evidence type="ECO:0000313" key="5">
    <source>
        <dbReference type="EMBL" id="RUS77609.1"/>
    </source>
</evidence>
<dbReference type="EMBL" id="RQTK01000567">
    <property type="protein sequence ID" value="RUS77609.1"/>
    <property type="molecule type" value="Genomic_DNA"/>
</dbReference>
<dbReference type="SUPFAM" id="SSF74924">
    <property type="entry name" value="Cap-Gly domain"/>
    <property type="match status" value="1"/>
</dbReference>
<feature type="compositionally biased region" description="Basic and acidic residues" evidence="3">
    <location>
        <begin position="312"/>
        <end position="329"/>
    </location>
</feature>
<feature type="compositionally biased region" description="Polar residues" evidence="3">
    <location>
        <begin position="660"/>
        <end position="686"/>
    </location>
</feature>
<dbReference type="GO" id="GO:0005737">
    <property type="term" value="C:cytoplasm"/>
    <property type="evidence" value="ECO:0007669"/>
    <property type="project" value="TreeGrafter"/>
</dbReference>
<name>A0A3S0ZXF6_ELYCH</name>
<feature type="compositionally biased region" description="Polar residues" evidence="3">
    <location>
        <begin position="24"/>
        <end position="36"/>
    </location>
</feature>
<feature type="region of interest" description="Disordered" evidence="3">
    <location>
        <begin position="1526"/>
        <end position="1674"/>
    </location>
</feature>
<dbReference type="InterPro" id="IPR036859">
    <property type="entry name" value="CAP-Gly_dom_sf"/>
</dbReference>
<feature type="region of interest" description="Disordered" evidence="3">
    <location>
        <begin position="597"/>
        <end position="705"/>
    </location>
</feature>
<feature type="compositionally biased region" description="Low complexity" evidence="3">
    <location>
        <begin position="289"/>
        <end position="307"/>
    </location>
</feature>
<feature type="region of interest" description="Disordered" evidence="3">
    <location>
        <begin position="1912"/>
        <end position="1972"/>
    </location>
</feature>
<feature type="compositionally biased region" description="Acidic residues" evidence="3">
    <location>
        <begin position="687"/>
        <end position="701"/>
    </location>
</feature>
<feature type="compositionally biased region" description="Low complexity" evidence="3">
    <location>
        <begin position="1632"/>
        <end position="1647"/>
    </location>
</feature>
<dbReference type="OrthoDB" id="2130750at2759"/>
<feature type="region of interest" description="Disordered" evidence="3">
    <location>
        <begin position="1"/>
        <end position="36"/>
    </location>
</feature>
<feature type="region of interest" description="Disordered" evidence="3">
    <location>
        <begin position="414"/>
        <end position="477"/>
    </location>
</feature>
<dbReference type="SMART" id="SM01052">
    <property type="entry name" value="CAP_GLY"/>
    <property type="match status" value="1"/>
</dbReference>
<accession>A0A3S0ZXF6</accession>
<sequence length="1972" mass="213407">MWKSKAYPGDNKKRRSFLPAPKKSPTSSLPPQQQFPVVGATASSSYTVLQRTYQKGPVTQSSSSSVSPSSSLSSISLPSSSVSSTSLPGSAATSGEGHVRPRLQQVPSYQDESRCGVGLRVGARVKISGIKPGILRYLGTTHLAPGIFCGIELLEADGNHDGEVDGHRYFYCPPNCGIFAPKEKVCIDTSVSGRLSSESDGNLYSSNESLTERTYKAFRSFEEGELEAVDCSVLSPESPRGEPGKRKRNEAEAPPDWGSRSTDSIDSQDLSYFKPKSRLPRSGRGSNIPSPQGPSLKSPGSGGSSYSFGFHKPREDIRGRDCQYQERGKGATRTSDIGEDAEDEDNEDPKYFTRSEAKRQAALSKDKSSHHNRKVQSRDFNVKREPRLDSTFEIIKSPLPSSHLANTTFEIAQASPSIASIRDGRDDVPLTSTPEPGHYAPRFKGDSALPLDRLERHSAGLSSSFSGSETDTDEPDRRLSVTYSLSDSQVQANKTLLYEDDVHGASATSQRVNVPASDDATNHGSHTGPAQLSAYQKGYAPDTDSEIGTLTFNSPNSDWLDRCGVAHPTTFAPPEELGLIDGSQDREKFCQRTSPLVSVTQARTSHSNSAEDANDVTSTTEEDDRIEADQLYGRPVKNGLGGPNSRQGRVPPTSEAAPCSGTSTGDAASTVSSGAPSTDAPSSSQATDEEEEEDEEEENLDDFVSCQDIEFSFKVNAPIDFVAGNSSVLSEEEEEGEAVRRNPKRKAMTLTRKRSENVSHKMPNTSKVTSRLADYIKTPPVPARPREDRDNQGSRLTKNNAKNRDANSPRKRLSAADIGNRNGTPDSRRGSSVEAGGAGDGDTIGGKEGDSSKRHQVTPQPPKPLIKRAPPKSKWGDIMTQIESSKVVTKPKPKSEIKSSLAAYLSTPPPSHADKGGQQDGDDLSLHSSASTNNHTPPRKKFESRIKPLPPPPPKIDLSKVKSKLGVPTAASATKAQPKRDPPTSNRRNISREGSPANPAHKAASSGKRLSEPHILQGKQQKLLSAANTRTNSLADSSILSSARSSITDLSNAAEHLDADGAPSKRGSIDVSRKLSTNSVKSEVSEKPQTKNSHSRSNRRTIEIKSNALPNNISKKPRANGSINKSLSGTPGRGGTPSAAPTIGSMAAQRAEIVRLESLCESRTKELTLAKIQYKDTTRAFDAMAVLLNYCSAELEAFKVQLADCMAQIGELNQDKCGLDSRLQQACVERDQQADRARQAEALTEQGAQEHARLTREMEATHDAALTAQRDELTKQHQEAAAALQEQHSKQFERLKQYHNRQMNDARNECKMEISSLRISHLEEIQELRNKHDAQMEELHKQHRNKLEDITHRFETIKLTLSEKVESLRGECEDLTKRAKNSEEALQRDADVKVQMAIAPFLNLPKEVESLKTVVEMRNDEIQRLRTKNMDLEKQLEEIPIGREKIISLQQKVENLEAIINIKTDHEKQLHEKCQVLMRKYDRESRANKTLSMENEQILWRMSQSAEFGSSDSLASLTTSMTSLPGSVGGSGGCGASSRRHASRTAGGGADRLRQPRAGSSETGSAMSKSFHAGEEVQMRVKHNRASSGSGHRQSTGGGGRRAADWDSERKLRSRSATFVVEKGDGTDGADGESSSGSGGSHSLSSSPQTKPGSRRRGRQLSQGNSEWLNGDDVTISSNLSQSAGAVIHYELPSQASPRRGNSHTSHAPVILSAACTSTPRLDETFEDSSTATVVNNTGEEIVLQGEDSTTNAMMMTSMGSSCTRSISSGVSDSGVYDSMTRSELLNSSMVSTDSEWGTSSNCYSNNTSMTLDATLDLDDHEGRSGPRTRDFSSLNDTTLVNACSTSSEPGSSKNYTATNFTIALDDSPSMSAPPTASAKARPPPYSQQVSVPDDVFDEDMSMESCSFAAGDDVQGLHGLNSLTSSTLSVEEVEEDEEEDGEEDEEEDGGFSVTYSDTVTDLAGVCSKKSPQ</sequence>
<evidence type="ECO:0000313" key="6">
    <source>
        <dbReference type="Proteomes" id="UP000271974"/>
    </source>
</evidence>
<feature type="compositionally biased region" description="Polar residues" evidence="3">
    <location>
        <begin position="259"/>
        <end position="270"/>
    </location>
</feature>
<reference evidence="5 6" key="1">
    <citation type="submission" date="2019-01" db="EMBL/GenBank/DDBJ databases">
        <title>A draft genome assembly of the solar-powered sea slug Elysia chlorotica.</title>
        <authorList>
            <person name="Cai H."/>
            <person name="Li Q."/>
            <person name="Fang X."/>
            <person name="Li J."/>
            <person name="Curtis N.E."/>
            <person name="Altenburger A."/>
            <person name="Shibata T."/>
            <person name="Feng M."/>
            <person name="Maeda T."/>
            <person name="Schwartz J.A."/>
            <person name="Shigenobu S."/>
            <person name="Lundholm N."/>
            <person name="Nishiyama T."/>
            <person name="Yang H."/>
            <person name="Hasebe M."/>
            <person name="Li S."/>
            <person name="Pierce S.K."/>
            <person name="Wang J."/>
        </authorList>
    </citation>
    <scope>NUCLEOTIDE SEQUENCE [LARGE SCALE GENOMIC DNA]</scope>
    <source>
        <strain evidence="5">EC2010</strain>
        <tissue evidence="5">Whole organism of an adult</tissue>
    </source>
</reference>
<feature type="compositionally biased region" description="Low complexity" evidence="3">
    <location>
        <begin position="459"/>
        <end position="468"/>
    </location>
</feature>
<feature type="compositionally biased region" description="Acidic residues" evidence="3">
    <location>
        <begin position="1931"/>
        <end position="1949"/>
    </location>
</feature>
<keyword evidence="6" id="KW-1185">Reference proteome</keyword>
<dbReference type="InterPro" id="IPR000938">
    <property type="entry name" value="CAP-Gly_domain"/>
</dbReference>
<comment type="caution">
    <text evidence="5">The sequence shown here is derived from an EMBL/GenBank/DDBJ whole genome shotgun (WGS) entry which is preliminary data.</text>
</comment>
<feature type="compositionally biased region" description="Basic and acidic residues" evidence="3">
    <location>
        <begin position="1602"/>
        <end position="1611"/>
    </location>
</feature>
<feature type="coiled-coil region" evidence="2">
    <location>
        <begin position="1318"/>
        <end position="1385"/>
    </location>
</feature>
<feature type="compositionally biased region" description="Polar residues" evidence="3">
    <location>
        <begin position="1558"/>
        <end position="1568"/>
    </location>
</feature>
<dbReference type="Pfam" id="PF01302">
    <property type="entry name" value="CAP_GLY"/>
    <property type="match status" value="1"/>
</dbReference>
<feature type="compositionally biased region" description="Low complexity" evidence="3">
    <location>
        <begin position="61"/>
        <end position="90"/>
    </location>
</feature>
<evidence type="ECO:0000256" key="3">
    <source>
        <dbReference type="SAM" id="MobiDB-lite"/>
    </source>
</evidence>
<feature type="compositionally biased region" description="Low complexity" evidence="3">
    <location>
        <begin position="1868"/>
        <end position="1881"/>
    </location>
</feature>
<protein>
    <recommendedName>
        <fullName evidence="4">CAP-Gly domain-containing protein</fullName>
    </recommendedName>
</protein>
<dbReference type="Proteomes" id="UP000271974">
    <property type="component" value="Unassembled WGS sequence"/>
</dbReference>